<evidence type="ECO:0008006" key="3">
    <source>
        <dbReference type="Google" id="ProtNLM"/>
    </source>
</evidence>
<name>A0ABP0E5J3_9ASCO</name>
<dbReference type="InterPro" id="IPR019193">
    <property type="entry name" value="UBQ-conj_enz_E2-bd_prot"/>
</dbReference>
<dbReference type="Pfam" id="PF09814">
    <property type="entry name" value="HECT_2"/>
    <property type="match status" value="1"/>
</dbReference>
<dbReference type="Proteomes" id="UP001497600">
    <property type="component" value="Chromosome A"/>
</dbReference>
<dbReference type="PANTHER" id="PTHR31531">
    <property type="entry name" value="E3 UBIQUITIN-PROTEIN LIGASE E3D FAMILY MEMBER"/>
    <property type="match status" value="1"/>
</dbReference>
<reference evidence="1 2" key="1">
    <citation type="submission" date="2024-01" db="EMBL/GenBank/DDBJ databases">
        <authorList>
            <consortium name="Genoscope - CEA"/>
            <person name="William W."/>
        </authorList>
    </citation>
    <scope>NUCLEOTIDE SEQUENCE [LARGE SCALE GENOMIC DNA]</scope>
    <source>
        <strain evidence="1 2">29B2s-10</strain>
    </source>
</reference>
<gene>
    <name evidence="1" type="ORF">CAAN4_A03510</name>
</gene>
<accession>A0ABP0E5J3</accession>
<sequence>MYLAEYLPRLDSVIVTVDNDSDGLDKVRIESGDILVGDYRIPTPIQGKQDPRLTKLINYKKTKETVSLTIKLPAGESSESFMNYSVPSLSSPASTFVQKWSVQDLKNKTTMDSEGRNQFSFKCHACQAVLVDSDSKFFDMPSELWSEMMEFWHCHKPNENMSDLKERSWYKGIVKPSSDKEVVIGSYYLLIRRGQVEYGTISIQDDGCVCNHCHANVGKYLEDISVFNREMYFRLNKWALDLQYGSIKESYQPYIYMYNMFMDKINSLAVRKFSINDKLFVWIINIGVNISCGGKTHFNTLKILYSELKGQENDMIEEFTVPTNIYDEFVNILNKIHNTLPDTNKIMTMKSDDISQVYRISYLPSN</sequence>
<evidence type="ECO:0000313" key="1">
    <source>
        <dbReference type="EMBL" id="CAK7892578.1"/>
    </source>
</evidence>
<organism evidence="1 2">
    <name type="scientific">[Candida] anglica</name>
    <dbReference type="NCBI Taxonomy" id="148631"/>
    <lineage>
        <taxon>Eukaryota</taxon>
        <taxon>Fungi</taxon>
        <taxon>Dikarya</taxon>
        <taxon>Ascomycota</taxon>
        <taxon>Saccharomycotina</taxon>
        <taxon>Pichiomycetes</taxon>
        <taxon>Debaryomycetaceae</taxon>
        <taxon>Kurtzmaniella</taxon>
    </lineage>
</organism>
<proteinExistence type="predicted"/>
<keyword evidence="2" id="KW-1185">Reference proteome</keyword>
<dbReference type="EMBL" id="OZ004253">
    <property type="protein sequence ID" value="CAK7892578.1"/>
    <property type="molecule type" value="Genomic_DNA"/>
</dbReference>
<evidence type="ECO:0000313" key="2">
    <source>
        <dbReference type="Proteomes" id="UP001497600"/>
    </source>
</evidence>
<dbReference type="PANTHER" id="PTHR31531:SF2">
    <property type="entry name" value="E3 UBIQUITIN-PROTEIN LIGASE E3D"/>
    <property type="match status" value="1"/>
</dbReference>
<protein>
    <recommendedName>
        <fullName evidence="3">Ubiquitin-conjugating enzyme E2C-binding protein</fullName>
    </recommendedName>
</protein>